<name>A0A285CWS2_9BACI</name>
<dbReference type="CDD" id="cd00586">
    <property type="entry name" value="4HBT"/>
    <property type="match status" value="1"/>
</dbReference>
<dbReference type="PANTHER" id="PTHR31793">
    <property type="entry name" value="4-HYDROXYBENZOYL-COA THIOESTERASE FAMILY MEMBER"/>
    <property type="match status" value="1"/>
</dbReference>
<dbReference type="Pfam" id="PF13279">
    <property type="entry name" value="4HBT_2"/>
    <property type="match status" value="1"/>
</dbReference>
<accession>A0A285CWS2</accession>
<reference evidence="1 2" key="1">
    <citation type="submission" date="2017-08" db="EMBL/GenBank/DDBJ databases">
        <authorList>
            <person name="de Groot N.N."/>
        </authorList>
    </citation>
    <scope>NUCLEOTIDE SEQUENCE [LARGE SCALE GENOMIC DNA]</scope>
    <source>
        <strain evidence="1 2">JC228</strain>
    </source>
</reference>
<protein>
    <submittedName>
        <fullName evidence="1">Acyl-CoA thioester hydrolase</fullName>
    </submittedName>
</protein>
<dbReference type="InterPro" id="IPR029069">
    <property type="entry name" value="HotDog_dom_sf"/>
</dbReference>
<sequence length="153" mass="17968">MKNISYIKDFAKWKEGFSFYQEITVRFSETDMYGHLNNTVPFTYYEVARIEFFKHLGFMNSWLNPNGEKIPVVADLQCDFWKQVYFGETLRIFVKVHHVGTSSLDLHYLAVNVKDEPVFTGRGAAVQISKVTGKSVPWTDEEKEEWSRCMYLE</sequence>
<dbReference type="RefSeq" id="WP_097159051.1">
    <property type="nucleotide sequence ID" value="NZ_JBEPMQ010000004.1"/>
</dbReference>
<proteinExistence type="predicted"/>
<dbReference type="GO" id="GO:0047617">
    <property type="term" value="F:fatty acyl-CoA hydrolase activity"/>
    <property type="evidence" value="ECO:0007669"/>
    <property type="project" value="TreeGrafter"/>
</dbReference>
<gene>
    <name evidence="1" type="ORF">SAMN05877753_105252</name>
</gene>
<dbReference type="Proteomes" id="UP000219546">
    <property type="component" value="Unassembled WGS sequence"/>
</dbReference>
<dbReference type="PANTHER" id="PTHR31793:SF24">
    <property type="entry name" value="LONG-CHAIN ACYL-COA THIOESTERASE FADM"/>
    <property type="match status" value="1"/>
</dbReference>
<dbReference type="InterPro" id="IPR050563">
    <property type="entry name" value="4-hydroxybenzoyl-CoA_TE"/>
</dbReference>
<evidence type="ECO:0000313" key="1">
    <source>
        <dbReference type="EMBL" id="SNX71486.1"/>
    </source>
</evidence>
<dbReference type="SUPFAM" id="SSF54637">
    <property type="entry name" value="Thioesterase/thiol ester dehydrase-isomerase"/>
    <property type="match status" value="1"/>
</dbReference>
<keyword evidence="2" id="KW-1185">Reference proteome</keyword>
<organism evidence="1 2">
    <name type="scientific">Bacillus oleivorans</name>
    <dbReference type="NCBI Taxonomy" id="1448271"/>
    <lineage>
        <taxon>Bacteria</taxon>
        <taxon>Bacillati</taxon>
        <taxon>Bacillota</taxon>
        <taxon>Bacilli</taxon>
        <taxon>Bacillales</taxon>
        <taxon>Bacillaceae</taxon>
        <taxon>Bacillus</taxon>
    </lineage>
</organism>
<dbReference type="EMBL" id="OAOP01000005">
    <property type="protein sequence ID" value="SNX71486.1"/>
    <property type="molecule type" value="Genomic_DNA"/>
</dbReference>
<dbReference type="Gene3D" id="3.10.129.10">
    <property type="entry name" value="Hotdog Thioesterase"/>
    <property type="match status" value="1"/>
</dbReference>
<dbReference type="OrthoDB" id="9799036at2"/>
<keyword evidence="1" id="KW-0378">Hydrolase</keyword>
<evidence type="ECO:0000313" key="2">
    <source>
        <dbReference type="Proteomes" id="UP000219546"/>
    </source>
</evidence>
<dbReference type="AlphaFoldDB" id="A0A285CWS2"/>